<keyword evidence="2" id="KW-1185">Reference proteome</keyword>
<sequence>MGGLQTEHPLDLQVMVPFIESASHGTLPSGATTTLAPIPASWWVENWNTEFDALANRPPVGSAQGFRGITPNDRVMDAFGSINYPDPFLPTDAGLNAMKGRIMRGNRPVGFERVERLASAAAQQDTLEAVDRLLPPIRAAIAVFEYMSLPHVAERINMVRDQVRLQLSYVERDAPPPDDGAPRFVAWWDVFVPDYFEYISTVSRTWAHDSLARAAAPFIIARENDEHREMYETVINAVEALRALIDGMRMPGHNPGLIPELEPPAGGSS</sequence>
<evidence type="ECO:0000313" key="2">
    <source>
        <dbReference type="Proteomes" id="UP001286456"/>
    </source>
</evidence>
<dbReference type="AlphaFoldDB" id="A0AAE0I8M8"/>
<dbReference type="EMBL" id="JAUEPO010000005">
    <property type="protein sequence ID" value="KAK3320634.1"/>
    <property type="molecule type" value="Genomic_DNA"/>
</dbReference>
<gene>
    <name evidence="1" type="ORF">B0T19DRAFT_403278</name>
</gene>
<comment type="caution">
    <text evidence="1">The sequence shown here is derived from an EMBL/GenBank/DDBJ whole genome shotgun (WGS) entry which is preliminary data.</text>
</comment>
<reference evidence="1" key="1">
    <citation type="journal article" date="2023" name="Mol. Phylogenet. Evol.">
        <title>Genome-scale phylogeny and comparative genomics of the fungal order Sordariales.</title>
        <authorList>
            <person name="Hensen N."/>
            <person name="Bonometti L."/>
            <person name="Westerberg I."/>
            <person name="Brannstrom I.O."/>
            <person name="Guillou S."/>
            <person name="Cros-Aarteil S."/>
            <person name="Calhoun S."/>
            <person name="Haridas S."/>
            <person name="Kuo A."/>
            <person name="Mondo S."/>
            <person name="Pangilinan J."/>
            <person name="Riley R."/>
            <person name="LaButti K."/>
            <person name="Andreopoulos B."/>
            <person name="Lipzen A."/>
            <person name="Chen C."/>
            <person name="Yan M."/>
            <person name="Daum C."/>
            <person name="Ng V."/>
            <person name="Clum A."/>
            <person name="Steindorff A."/>
            <person name="Ohm R.A."/>
            <person name="Martin F."/>
            <person name="Silar P."/>
            <person name="Natvig D.O."/>
            <person name="Lalanne C."/>
            <person name="Gautier V."/>
            <person name="Ament-Velasquez S.L."/>
            <person name="Kruys A."/>
            <person name="Hutchinson M.I."/>
            <person name="Powell A.J."/>
            <person name="Barry K."/>
            <person name="Miller A.N."/>
            <person name="Grigoriev I.V."/>
            <person name="Debuchy R."/>
            <person name="Gladieux P."/>
            <person name="Hiltunen Thoren M."/>
            <person name="Johannesson H."/>
        </authorList>
    </citation>
    <scope>NUCLEOTIDE SEQUENCE</scope>
    <source>
        <strain evidence="1">SMH4131-1</strain>
    </source>
</reference>
<evidence type="ECO:0000313" key="1">
    <source>
        <dbReference type="EMBL" id="KAK3320634.1"/>
    </source>
</evidence>
<name>A0AAE0I8M8_9PEZI</name>
<proteinExistence type="predicted"/>
<organism evidence="1 2">
    <name type="scientific">Cercophora scortea</name>
    <dbReference type="NCBI Taxonomy" id="314031"/>
    <lineage>
        <taxon>Eukaryota</taxon>
        <taxon>Fungi</taxon>
        <taxon>Dikarya</taxon>
        <taxon>Ascomycota</taxon>
        <taxon>Pezizomycotina</taxon>
        <taxon>Sordariomycetes</taxon>
        <taxon>Sordariomycetidae</taxon>
        <taxon>Sordariales</taxon>
        <taxon>Lasiosphaeriaceae</taxon>
        <taxon>Cercophora</taxon>
    </lineage>
</organism>
<reference evidence="1" key="2">
    <citation type="submission" date="2023-06" db="EMBL/GenBank/DDBJ databases">
        <authorList>
            <consortium name="Lawrence Berkeley National Laboratory"/>
            <person name="Haridas S."/>
            <person name="Hensen N."/>
            <person name="Bonometti L."/>
            <person name="Westerberg I."/>
            <person name="Brannstrom I.O."/>
            <person name="Guillou S."/>
            <person name="Cros-Aarteil S."/>
            <person name="Calhoun S."/>
            <person name="Kuo A."/>
            <person name="Mondo S."/>
            <person name="Pangilinan J."/>
            <person name="Riley R."/>
            <person name="Labutti K."/>
            <person name="Andreopoulos B."/>
            <person name="Lipzen A."/>
            <person name="Chen C."/>
            <person name="Yanf M."/>
            <person name="Daum C."/>
            <person name="Ng V."/>
            <person name="Clum A."/>
            <person name="Steindorff A."/>
            <person name="Ohm R."/>
            <person name="Martin F."/>
            <person name="Silar P."/>
            <person name="Natvig D."/>
            <person name="Lalanne C."/>
            <person name="Gautier V."/>
            <person name="Ament-Velasquez S.L."/>
            <person name="Kruys A."/>
            <person name="Hutchinson M.I."/>
            <person name="Powell A.J."/>
            <person name="Barry K."/>
            <person name="Miller A.N."/>
            <person name="Grigoriev I.V."/>
            <person name="Debuchy R."/>
            <person name="Gladieux P."/>
            <person name="Thoren M.H."/>
            <person name="Johannesson H."/>
        </authorList>
    </citation>
    <scope>NUCLEOTIDE SEQUENCE</scope>
    <source>
        <strain evidence="1">SMH4131-1</strain>
    </source>
</reference>
<accession>A0AAE0I8M8</accession>
<protein>
    <submittedName>
        <fullName evidence="1">Uncharacterized protein</fullName>
    </submittedName>
</protein>
<dbReference type="Proteomes" id="UP001286456">
    <property type="component" value="Unassembled WGS sequence"/>
</dbReference>